<dbReference type="AlphaFoldDB" id="A0AAW0EW75"/>
<reference evidence="1 2" key="1">
    <citation type="journal article" date="2021" name="MBio">
        <title>A New Model Trypanosomatid, Novymonas esmeraldas: Genomic Perception of Its 'Candidatus Pandoraea novymonadis' Endosymbiont.</title>
        <authorList>
            <person name="Zakharova A."/>
            <person name="Saura A."/>
            <person name="Butenko A."/>
            <person name="Podesvova L."/>
            <person name="Warmusova S."/>
            <person name="Kostygov A.Y."/>
            <person name="Nenarokova A."/>
            <person name="Lukes J."/>
            <person name="Opperdoes F.R."/>
            <person name="Yurchenko V."/>
        </authorList>
    </citation>
    <scope>NUCLEOTIDE SEQUENCE [LARGE SCALE GENOMIC DNA]</scope>
    <source>
        <strain evidence="1 2">E262AT.01</strain>
    </source>
</reference>
<dbReference type="Proteomes" id="UP001430356">
    <property type="component" value="Unassembled WGS sequence"/>
</dbReference>
<evidence type="ECO:0000313" key="1">
    <source>
        <dbReference type="EMBL" id="KAK7197396.1"/>
    </source>
</evidence>
<evidence type="ECO:0000313" key="2">
    <source>
        <dbReference type="Proteomes" id="UP001430356"/>
    </source>
</evidence>
<dbReference type="EMBL" id="JAECZO010000104">
    <property type="protein sequence ID" value="KAK7197396.1"/>
    <property type="molecule type" value="Genomic_DNA"/>
</dbReference>
<comment type="caution">
    <text evidence="1">The sequence shown here is derived from an EMBL/GenBank/DDBJ whole genome shotgun (WGS) entry which is preliminary data.</text>
</comment>
<keyword evidence="2" id="KW-1185">Reference proteome</keyword>
<organism evidence="1 2">
    <name type="scientific">Novymonas esmeraldas</name>
    <dbReference type="NCBI Taxonomy" id="1808958"/>
    <lineage>
        <taxon>Eukaryota</taxon>
        <taxon>Discoba</taxon>
        <taxon>Euglenozoa</taxon>
        <taxon>Kinetoplastea</taxon>
        <taxon>Metakinetoplastina</taxon>
        <taxon>Trypanosomatida</taxon>
        <taxon>Trypanosomatidae</taxon>
        <taxon>Novymonas</taxon>
    </lineage>
</organism>
<sequence length="120" mass="13404">MASATDVPEPGSYVLETVDSTAVSVRVQLDFRLDDSDETTWVVALFDESVLADTITIRGTRLVVEFNRPRRKGRVAEARVVNAFLRAFREGVTHHVSGAGRLTLQSTSHTLVLRRRRPAR</sequence>
<name>A0AAW0EW75_9TRYP</name>
<proteinExistence type="predicted"/>
<accession>A0AAW0EW75</accession>
<gene>
    <name evidence="1" type="ORF">NESM_000687700</name>
</gene>
<protein>
    <submittedName>
        <fullName evidence="1">Uncharacterized protein</fullName>
    </submittedName>
</protein>